<evidence type="ECO:0000313" key="8">
    <source>
        <dbReference type="Proteomes" id="UP000592780"/>
    </source>
</evidence>
<dbReference type="InterPro" id="IPR000212">
    <property type="entry name" value="DNA_helicase_UvrD/REP"/>
</dbReference>
<reference evidence="7 8" key="1">
    <citation type="submission" date="2020-08" db="EMBL/GenBank/DDBJ databases">
        <title>Genomic Encyclopedia of Type Strains, Phase IV (KMG-V): Genome sequencing to study the core and pangenomes of soil and plant-associated prokaryotes.</title>
        <authorList>
            <person name="Whitman W."/>
        </authorList>
    </citation>
    <scope>NUCLEOTIDE SEQUENCE [LARGE SCALE GENOMIC DNA]</scope>
    <source>
        <strain evidence="7 8">JPY158</strain>
    </source>
</reference>
<comment type="caution">
    <text evidence="7">The sequence shown here is derived from an EMBL/GenBank/DDBJ whole genome shotgun (WGS) entry which is preliminary data.</text>
</comment>
<gene>
    <name evidence="7" type="ORF">HDG40_006475</name>
</gene>
<keyword evidence="2 5" id="KW-0378">Hydrolase</keyword>
<dbReference type="PANTHER" id="PTHR11070">
    <property type="entry name" value="UVRD / RECB / PCRA DNA HELICASE FAMILY MEMBER"/>
    <property type="match status" value="1"/>
</dbReference>
<proteinExistence type="predicted"/>
<keyword evidence="4 5" id="KW-0067">ATP-binding</keyword>
<evidence type="ECO:0000256" key="2">
    <source>
        <dbReference type="ARBA" id="ARBA00022801"/>
    </source>
</evidence>
<dbReference type="RefSeq" id="WP_184132548.1">
    <property type="nucleotide sequence ID" value="NZ_JACHDD010000012.1"/>
</dbReference>
<dbReference type="Proteomes" id="UP000592780">
    <property type="component" value="Unassembled WGS sequence"/>
</dbReference>
<dbReference type="PROSITE" id="PS51198">
    <property type="entry name" value="UVRD_HELICASE_ATP_BIND"/>
    <property type="match status" value="1"/>
</dbReference>
<evidence type="ECO:0000256" key="5">
    <source>
        <dbReference type="PROSITE-ProRule" id="PRU00560"/>
    </source>
</evidence>
<dbReference type="InterPro" id="IPR027417">
    <property type="entry name" value="P-loop_NTPase"/>
</dbReference>
<dbReference type="Pfam" id="PF00580">
    <property type="entry name" value="UvrD-helicase"/>
    <property type="match status" value="2"/>
</dbReference>
<dbReference type="GO" id="GO:0000725">
    <property type="term" value="P:recombinational repair"/>
    <property type="evidence" value="ECO:0007669"/>
    <property type="project" value="TreeGrafter"/>
</dbReference>
<evidence type="ECO:0000313" key="7">
    <source>
        <dbReference type="EMBL" id="MBB5428288.1"/>
    </source>
</evidence>
<evidence type="ECO:0000256" key="4">
    <source>
        <dbReference type="ARBA" id="ARBA00022840"/>
    </source>
</evidence>
<evidence type="ECO:0000256" key="3">
    <source>
        <dbReference type="ARBA" id="ARBA00022806"/>
    </source>
</evidence>
<dbReference type="GO" id="GO:0016787">
    <property type="term" value="F:hydrolase activity"/>
    <property type="evidence" value="ECO:0007669"/>
    <property type="project" value="UniProtKB-UniRule"/>
</dbReference>
<organism evidence="7 8">
    <name type="scientific">Paraburkholderia atlantica</name>
    <dbReference type="NCBI Taxonomy" id="2654982"/>
    <lineage>
        <taxon>Bacteria</taxon>
        <taxon>Pseudomonadati</taxon>
        <taxon>Pseudomonadota</taxon>
        <taxon>Betaproteobacteria</taxon>
        <taxon>Burkholderiales</taxon>
        <taxon>Burkholderiaceae</taxon>
        <taxon>Paraburkholderia</taxon>
    </lineage>
</organism>
<keyword evidence="3 5" id="KW-0347">Helicase</keyword>
<dbReference type="EMBL" id="JACHDD010000012">
    <property type="protein sequence ID" value="MBB5428288.1"/>
    <property type="molecule type" value="Genomic_DNA"/>
</dbReference>
<keyword evidence="1 5" id="KW-0547">Nucleotide-binding</keyword>
<dbReference type="PANTHER" id="PTHR11070:SF3">
    <property type="entry name" value="DNA 3'-5' HELICASE"/>
    <property type="match status" value="1"/>
</dbReference>
<dbReference type="GO" id="GO:0003677">
    <property type="term" value="F:DNA binding"/>
    <property type="evidence" value="ECO:0007669"/>
    <property type="project" value="InterPro"/>
</dbReference>
<dbReference type="InterPro" id="IPR014016">
    <property type="entry name" value="UvrD-like_ATP-bd"/>
</dbReference>
<evidence type="ECO:0000259" key="6">
    <source>
        <dbReference type="PROSITE" id="PS51198"/>
    </source>
</evidence>
<protein>
    <submittedName>
        <fullName evidence="7">Superfamily I DNA/RNA helicase</fullName>
    </submittedName>
</protein>
<feature type="domain" description="UvrD-like helicase ATP-binding" evidence="6">
    <location>
        <begin position="3"/>
        <end position="279"/>
    </location>
</feature>
<keyword evidence="8" id="KW-1185">Reference proteome</keyword>
<dbReference type="GO" id="GO:0043138">
    <property type="term" value="F:3'-5' DNA helicase activity"/>
    <property type="evidence" value="ECO:0007669"/>
    <property type="project" value="TreeGrafter"/>
</dbReference>
<dbReference type="SUPFAM" id="SSF52540">
    <property type="entry name" value="P-loop containing nucleoside triphosphate hydrolases"/>
    <property type="match status" value="1"/>
</dbReference>
<dbReference type="Gene3D" id="3.40.50.300">
    <property type="entry name" value="P-loop containing nucleotide triphosphate hydrolases"/>
    <property type="match status" value="2"/>
</dbReference>
<sequence>MEFQPTKEQSDIINADLSPHCVIACPGSGKTATAVRRLLKIRTRLQDARGYIALFSYSNIAVETFRGRYRELSAGLPPFADRVLIETADAFLASYILRPHGGRVMEASRAPFLVTGNEPFLRGAKISDGTYPHDISELRIKFLPSLGQFEFAVQPPGRAAIVVDSGVAQAAIRKVGKMGAYTYELARYWSLLTLVEEPRILKALATRFPHLLVDEAQDIGPLHGLLISLLSEAGSIVSLVGDPNQGIYDFAGADGSFLRDYAKTAGVTCFPLSENRRSVATIVDASNSFAVTKSTPYRTACDRTHGVFYLQYDEDNVDALVTTFKAILEANKYTAAEAAVLCRSASTVDRLKGGGHAVGQGATERFALSALARDRHGDIAASFEHATAGLVKLLASPENNLYRDILDTSATGNVKVLRRLLWGFVRSAANGLPDTQMPGKGKWHPQLKKRLALLLDEMEARTCYKRSPTWTSNLTVAKLGDEPLWKTDLAQGDEAAIRVDTVHQAKGEGIAAVLFVARTADLTKLLAGMHTEEGRIGYVAVTRAEDLLVIGVPNTAPKKTGKELEGRGIRAWPA</sequence>
<accession>A0A7W8V9X3</accession>
<evidence type="ECO:0000256" key="1">
    <source>
        <dbReference type="ARBA" id="ARBA00022741"/>
    </source>
</evidence>
<dbReference type="GO" id="GO:0005524">
    <property type="term" value="F:ATP binding"/>
    <property type="evidence" value="ECO:0007669"/>
    <property type="project" value="UniProtKB-UniRule"/>
</dbReference>
<dbReference type="AlphaFoldDB" id="A0A7W8V9X3"/>
<feature type="binding site" evidence="5">
    <location>
        <begin position="24"/>
        <end position="31"/>
    </location>
    <ligand>
        <name>ATP</name>
        <dbReference type="ChEBI" id="CHEBI:30616"/>
    </ligand>
</feature>
<name>A0A7W8V9X3_PARAM</name>